<evidence type="ECO:0000259" key="4">
    <source>
        <dbReference type="Pfam" id="PF20434"/>
    </source>
</evidence>
<reference evidence="5 6" key="1">
    <citation type="journal article" date="2023" name="Int. J. Syst. Evol. Microbiol.">
        <title>Arthrobacter mangrovi sp. nov., an actinobacterium isolated from the rhizosphere of a mangrove.</title>
        <authorList>
            <person name="Hamada M."/>
            <person name="Saitou S."/>
            <person name="Enomoto N."/>
            <person name="Nanri K."/>
            <person name="Hidaka K."/>
            <person name="Miura T."/>
            <person name="Tamura T."/>
        </authorList>
    </citation>
    <scope>NUCLEOTIDE SEQUENCE [LARGE SCALE GENOMIC DNA]</scope>
    <source>
        <strain evidence="5 6">NBRC 112813</strain>
    </source>
</reference>
<protein>
    <submittedName>
        <fullName evidence="5">Lipase</fullName>
    </submittedName>
</protein>
<comment type="similarity">
    <text evidence="1">Belongs to the 'GDXG' lipolytic enzyme family.</text>
</comment>
<evidence type="ECO:0000256" key="3">
    <source>
        <dbReference type="PROSITE-ProRule" id="PRU10038"/>
    </source>
</evidence>
<keyword evidence="2" id="KW-0378">Hydrolase</keyword>
<dbReference type="PROSITE" id="PS01174">
    <property type="entry name" value="LIPASE_GDXG_SER"/>
    <property type="match status" value="1"/>
</dbReference>
<evidence type="ECO:0000256" key="1">
    <source>
        <dbReference type="ARBA" id="ARBA00010515"/>
    </source>
</evidence>
<feature type="domain" description="BD-FAE-like" evidence="4">
    <location>
        <begin position="80"/>
        <end position="283"/>
    </location>
</feature>
<name>A0ABQ5MYB1_9MICC</name>
<dbReference type="Proteomes" id="UP001209654">
    <property type="component" value="Unassembled WGS sequence"/>
</dbReference>
<evidence type="ECO:0000313" key="6">
    <source>
        <dbReference type="Proteomes" id="UP001209654"/>
    </source>
</evidence>
<dbReference type="PANTHER" id="PTHR48081">
    <property type="entry name" value="AB HYDROLASE SUPERFAMILY PROTEIN C4A8.06C"/>
    <property type="match status" value="1"/>
</dbReference>
<comment type="caution">
    <text evidence="5">The sequence shown here is derived from an EMBL/GenBank/DDBJ whole genome shotgun (WGS) entry which is preliminary data.</text>
</comment>
<dbReference type="Pfam" id="PF20434">
    <property type="entry name" value="BD-FAE"/>
    <property type="match status" value="1"/>
</dbReference>
<dbReference type="RefSeq" id="WP_264797067.1">
    <property type="nucleotide sequence ID" value="NZ_BRVS01000026.1"/>
</dbReference>
<feature type="active site" evidence="3">
    <location>
        <position position="175"/>
    </location>
</feature>
<accession>A0ABQ5MYB1</accession>
<dbReference type="Gene3D" id="3.40.50.1820">
    <property type="entry name" value="alpha/beta hydrolase"/>
    <property type="match status" value="1"/>
</dbReference>
<dbReference type="InterPro" id="IPR029058">
    <property type="entry name" value="AB_hydrolase_fold"/>
</dbReference>
<dbReference type="EMBL" id="BRVS01000026">
    <property type="protein sequence ID" value="GLB68977.1"/>
    <property type="molecule type" value="Genomic_DNA"/>
</dbReference>
<dbReference type="InterPro" id="IPR033140">
    <property type="entry name" value="Lipase_GDXG_put_SER_AS"/>
</dbReference>
<dbReference type="SUPFAM" id="SSF53474">
    <property type="entry name" value="alpha/beta-Hydrolases"/>
    <property type="match status" value="1"/>
</dbReference>
<proteinExistence type="inferred from homology"/>
<dbReference type="InterPro" id="IPR049492">
    <property type="entry name" value="BD-FAE-like_dom"/>
</dbReference>
<gene>
    <name evidence="5" type="ORF">AHIS1636_34200</name>
</gene>
<evidence type="ECO:0000313" key="5">
    <source>
        <dbReference type="EMBL" id="GLB68977.1"/>
    </source>
</evidence>
<organism evidence="5 6">
    <name type="scientific">Arthrobacter mangrovi</name>
    <dbReference type="NCBI Taxonomy" id="2966350"/>
    <lineage>
        <taxon>Bacteria</taxon>
        <taxon>Bacillati</taxon>
        <taxon>Actinomycetota</taxon>
        <taxon>Actinomycetes</taxon>
        <taxon>Micrococcales</taxon>
        <taxon>Micrococcaceae</taxon>
        <taxon>Arthrobacter</taxon>
    </lineage>
</organism>
<keyword evidence="6" id="KW-1185">Reference proteome</keyword>
<dbReference type="InterPro" id="IPR050300">
    <property type="entry name" value="GDXG_lipolytic_enzyme"/>
</dbReference>
<sequence length="337" mass="36751">MRVGYRTLRAAAVAASLLAALAGGLLLWLRFSPLPLAVLLRVLADRDGRRTAEAMAQHVPDGIAELLDQHYLGHRVHTYLDVFFPREAAEESLRLPTVVWIHGGAWISGNKNDVANYLRILASYGFTTVGVDYSLAHTRRYPAPVRQSAAALRYLEQHAGRLHIDTERIVLAGDSAGAQIAAQLALVVADADYAGKLGIASPIGAEKLRAVLLHCGAYDLSLAGADQAGNQNYLRTVLWSYTGARDYLERPYIALASVAQHVDGRFPPAFVSAGKADPLLPHSLGLVTALKAKGAEVEEFFPGTEKGPGHQYQFDLRLEAAWEVLRLSVEFLRRRTD</sequence>
<evidence type="ECO:0000256" key="2">
    <source>
        <dbReference type="ARBA" id="ARBA00022801"/>
    </source>
</evidence>